<feature type="transmembrane region" description="Helical" evidence="6">
    <location>
        <begin position="21"/>
        <end position="43"/>
    </location>
</feature>
<dbReference type="GO" id="GO:0004252">
    <property type="term" value="F:serine-type endopeptidase activity"/>
    <property type="evidence" value="ECO:0007669"/>
    <property type="project" value="InterPro"/>
</dbReference>
<keyword evidence="6" id="KW-0472">Membrane</keyword>
<evidence type="ECO:0000259" key="7">
    <source>
        <dbReference type="PROSITE" id="PS51829"/>
    </source>
</evidence>
<evidence type="ECO:0000256" key="4">
    <source>
        <dbReference type="ARBA" id="ARBA00022801"/>
    </source>
</evidence>
<dbReference type="GO" id="GO:0006508">
    <property type="term" value="P:proteolysis"/>
    <property type="evidence" value="ECO:0007669"/>
    <property type="project" value="UniProtKB-KW"/>
</dbReference>
<name>A0A5C6ASP5_9BACT</name>
<evidence type="ECO:0000256" key="6">
    <source>
        <dbReference type="SAM" id="Phobius"/>
    </source>
</evidence>
<dbReference type="InterPro" id="IPR002884">
    <property type="entry name" value="P_dom"/>
</dbReference>
<dbReference type="PANTHER" id="PTHR10827">
    <property type="entry name" value="RETICULOCALBIN"/>
    <property type="match status" value="1"/>
</dbReference>
<evidence type="ECO:0000256" key="5">
    <source>
        <dbReference type="SAM" id="MobiDB-lite"/>
    </source>
</evidence>
<reference evidence="8 9" key="1">
    <citation type="submission" date="2019-02" db="EMBL/GenBank/DDBJ databases">
        <title>Deep-cultivation of Planctomycetes and their phenomic and genomic characterization uncovers novel biology.</title>
        <authorList>
            <person name="Wiegand S."/>
            <person name="Jogler M."/>
            <person name="Boedeker C."/>
            <person name="Pinto D."/>
            <person name="Vollmers J."/>
            <person name="Rivas-Marin E."/>
            <person name="Kohn T."/>
            <person name="Peeters S.H."/>
            <person name="Heuer A."/>
            <person name="Rast P."/>
            <person name="Oberbeckmann S."/>
            <person name="Bunk B."/>
            <person name="Jeske O."/>
            <person name="Meyerdierks A."/>
            <person name="Storesund J.E."/>
            <person name="Kallscheuer N."/>
            <person name="Luecker S."/>
            <person name="Lage O.M."/>
            <person name="Pohl T."/>
            <person name="Merkel B.J."/>
            <person name="Hornburger P."/>
            <person name="Mueller R.-W."/>
            <person name="Bruemmer F."/>
            <person name="Labrenz M."/>
            <person name="Spormann A.M."/>
            <person name="Op Den Camp H."/>
            <person name="Overmann J."/>
            <person name="Amann R."/>
            <person name="Jetten M.S.M."/>
            <person name="Mascher T."/>
            <person name="Medema M.H."/>
            <person name="Devos D.P."/>
            <person name="Kaster A.-K."/>
            <person name="Ovreas L."/>
            <person name="Rohde M."/>
            <person name="Galperin M.Y."/>
            <person name="Jogler C."/>
        </authorList>
    </citation>
    <scope>NUCLEOTIDE SEQUENCE [LARGE SCALE GENOMIC DNA]</scope>
    <source>
        <strain evidence="8 9">Pla52n</strain>
    </source>
</reference>
<dbReference type="Proteomes" id="UP000320176">
    <property type="component" value="Unassembled WGS sequence"/>
</dbReference>
<dbReference type="Gene3D" id="1.10.238.10">
    <property type="entry name" value="EF-hand"/>
    <property type="match status" value="3"/>
</dbReference>
<feature type="region of interest" description="Disordered" evidence="5">
    <location>
        <begin position="235"/>
        <end position="258"/>
    </location>
</feature>
<evidence type="ECO:0000256" key="2">
    <source>
        <dbReference type="ARBA" id="ARBA00022723"/>
    </source>
</evidence>
<accession>A0A5C6ASP5</accession>
<dbReference type="AlphaFoldDB" id="A0A5C6ASP5"/>
<dbReference type="PANTHER" id="PTHR10827:SF98">
    <property type="entry name" value="45 KDA CALCIUM-BINDING PROTEIN"/>
    <property type="match status" value="1"/>
</dbReference>
<evidence type="ECO:0000256" key="3">
    <source>
        <dbReference type="ARBA" id="ARBA00022737"/>
    </source>
</evidence>
<feature type="domain" description="P/Homo B" evidence="7">
    <location>
        <begin position="375"/>
        <end position="534"/>
    </location>
</feature>
<evidence type="ECO:0000256" key="1">
    <source>
        <dbReference type="ARBA" id="ARBA00022670"/>
    </source>
</evidence>
<organism evidence="8 9">
    <name type="scientific">Stieleria varia</name>
    <dbReference type="NCBI Taxonomy" id="2528005"/>
    <lineage>
        <taxon>Bacteria</taxon>
        <taxon>Pseudomonadati</taxon>
        <taxon>Planctomycetota</taxon>
        <taxon>Planctomycetia</taxon>
        <taxon>Pirellulales</taxon>
        <taxon>Pirellulaceae</taxon>
        <taxon>Stieleria</taxon>
    </lineage>
</organism>
<dbReference type="InterPro" id="IPR018247">
    <property type="entry name" value="EF_Hand_1_Ca_BS"/>
</dbReference>
<dbReference type="Pfam" id="PF13202">
    <property type="entry name" value="EF-hand_5"/>
    <property type="match status" value="4"/>
</dbReference>
<dbReference type="PROSITE" id="PS00018">
    <property type="entry name" value="EF_HAND_1"/>
    <property type="match status" value="3"/>
</dbReference>
<gene>
    <name evidence="8" type="ORF">Pla52n_45860</name>
</gene>
<feature type="region of interest" description="Disordered" evidence="5">
    <location>
        <begin position="539"/>
        <end position="561"/>
    </location>
</feature>
<keyword evidence="2" id="KW-0479">Metal-binding</keyword>
<keyword evidence="9" id="KW-1185">Reference proteome</keyword>
<keyword evidence="4" id="KW-0378">Hydrolase</keyword>
<comment type="caution">
    <text evidence="8">The sequence shown here is derived from an EMBL/GenBank/DDBJ whole genome shotgun (WGS) entry which is preliminary data.</text>
</comment>
<dbReference type="Gene3D" id="2.60.120.260">
    <property type="entry name" value="Galactose-binding domain-like"/>
    <property type="match status" value="1"/>
</dbReference>
<dbReference type="Pfam" id="PF01483">
    <property type="entry name" value="P_proprotein"/>
    <property type="match status" value="1"/>
</dbReference>
<keyword evidence="3" id="KW-0677">Repeat</keyword>
<protein>
    <submittedName>
        <fullName evidence="8">EF hand</fullName>
    </submittedName>
</protein>
<keyword evidence="6" id="KW-0812">Transmembrane</keyword>
<sequence length="561" mass="62808">MVHSPNDRVFTQFRVNHIATGRLAICLMGTLLRALILSGMIALACSSIGFAQSGLRASLEKLDRNGNGMIEPEEITPLSRPYLEQLAETGSRGGGLDLRRPNPIPRIQEIARIYYAVKNGVNSDLRVQPTREGKNTIRSFEPAPDEPLIPEFGLAEVKLPYTQDDLDFADRTMRSHDENRDGYIDQDEAAQNRWTHREPFADDLDGDLRLSRMELTQRYARRRLLDRNSDELRQKARRTNGLIPDNEKRPATRDDSSQWWQDGGMEYWLTASLMGRFDVDRNGRIDKNEVSGLGLPVGKIDLNRDGELTRDEMFAYVKVQQDAAGGTAESAPGWFDEKDLDGDRQISMAEYSQEWTEDQLLSFHQLDTNADGLITVNEAKLGTLSQGRVFRSTDAQVLAVRKTVASEIVVTDSFYVADVNVQLSISHTNVSSLDVYLVAPDGQEIELFTGIGGGGNHFDETILDDEAEINVARAAAPYQGSFQPESVLYKRPSLSAMKGKNAQGTWQLIIRGSRNDRIGMLHDWKLMIAPSDEPLNEIPSDEPFGEVPVEAEQPVFPEVIR</sequence>
<dbReference type="RefSeq" id="WP_231742186.1">
    <property type="nucleotide sequence ID" value="NZ_CP151726.1"/>
</dbReference>
<proteinExistence type="predicted"/>
<feature type="compositionally biased region" description="Basic and acidic residues" evidence="5">
    <location>
        <begin position="245"/>
        <end position="256"/>
    </location>
</feature>
<dbReference type="EMBL" id="SJPN01000005">
    <property type="protein sequence ID" value="TWU01214.1"/>
    <property type="molecule type" value="Genomic_DNA"/>
</dbReference>
<keyword evidence="6" id="KW-1133">Transmembrane helix</keyword>
<dbReference type="InterPro" id="IPR002048">
    <property type="entry name" value="EF_hand_dom"/>
</dbReference>
<dbReference type="InterPro" id="IPR008979">
    <property type="entry name" value="Galactose-bd-like_sf"/>
</dbReference>
<dbReference type="SUPFAM" id="SSF47473">
    <property type="entry name" value="EF-hand"/>
    <property type="match status" value="2"/>
</dbReference>
<dbReference type="PROSITE" id="PS51829">
    <property type="entry name" value="P_HOMO_B"/>
    <property type="match status" value="1"/>
</dbReference>
<evidence type="ECO:0000313" key="8">
    <source>
        <dbReference type="EMBL" id="TWU01214.1"/>
    </source>
</evidence>
<dbReference type="GO" id="GO:0005509">
    <property type="term" value="F:calcium ion binding"/>
    <property type="evidence" value="ECO:0007669"/>
    <property type="project" value="InterPro"/>
</dbReference>
<dbReference type="InterPro" id="IPR011992">
    <property type="entry name" value="EF-hand-dom_pair"/>
</dbReference>
<evidence type="ECO:0000313" key="9">
    <source>
        <dbReference type="Proteomes" id="UP000320176"/>
    </source>
</evidence>
<keyword evidence="1" id="KW-0645">Protease</keyword>
<dbReference type="SUPFAM" id="SSF49785">
    <property type="entry name" value="Galactose-binding domain-like"/>
    <property type="match status" value="1"/>
</dbReference>